<dbReference type="RefSeq" id="XP_064710552.1">
    <property type="nucleotide sequence ID" value="XM_064851549.1"/>
</dbReference>
<accession>A0AAV9NQQ8</accession>
<feature type="compositionally biased region" description="Basic and acidic residues" evidence="12">
    <location>
        <begin position="272"/>
        <end position="287"/>
    </location>
</feature>
<evidence type="ECO:0000256" key="6">
    <source>
        <dbReference type="ARBA" id="ARBA00022552"/>
    </source>
</evidence>
<dbReference type="Proteomes" id="UP001358417">
    <property type="component" value="Unassembled WGS sequence"/>
</dbReference>
<feature type="region of interest" description="Disordered" evidence="12">
    <location>
        <begin position="224"/>
        <end position="257"/>
    </location>
</feature>
<feature type="region of interest" description="Disordered" evidence="12">
    <location>
        <begin position="272"/>
        <end position="309"/>
    </location>
</feature>
<dbReference type="GO" id="GO:0030686">
    <property type="term" value="C:90S preribosome"/>
    <property type="evidence" value="ECO:0007669"/>
    <property type="project" value="TreeGrafter"/>
</dbReference>
<proteinExistence type="inferred from homology"/>
<feature type="region of interest" description="Disordered" evidence="12">
    <location>
        <begin position="1"/>
        <end position="147"/>
    </location>
</feature>
<name>A0AAV9NQQ8_9EURO</name>
<dbReference type="GeneID" id="89976163"/>
<feature type="compositionally biased region" description="Low complexity" evidence="12">
    <location>
        <begin position="52"/>
        <end position="61"/>
    </location>
</feature>
<organism evidence="13 14">
    <name type="scientific">Exophiala bonariae</name>
    <dbReference type="NCBI Taxonomy" id="1690606"/>
    <lineage>
        <taxon>Eukaryota</taxon>
        <taxon>Fungi</taxon>
        <taxon>Dikarya</taxon>
        <taxon>Ascomycota</taxon>
        <taxon>Pezizomycotina</taxon>
        <taxon>Eurotiomycetes</taxon>
        <taxon>Chaetothyriomycetidae</taxon>
        <taxon>Chaetothyriales</taxon>
        <taxon>Herpotrichiellaceae</taxon>
        <taxon>Exophiala</taxon>
    </lineage>
</organism>
<dbReference type="InterPro" id="IPR009292">
    <property type="entry name" value="RRP36"/>
</dbReference>
<keyword evidence="5 11" id="KW-0690">Ribosome biogenesis</keyword>
<comment type="similarity">
    <text evidence="2 11">Belongs to the RRP36 family.</text>
</comment>
<evidence type="ECO:0000313" key="13">
    <source>
        <dbReference type="EMBL" id="KAK5061455.1"/>
    </source>
</evidence>
<keyword evidence="8 11" id="KW-0539">Nucleus</keyword>
<protein>
    <recommendedName>
        <fullName evidence="4 11">rRNA biogenesis protein RRP36</fullName>
    </recommendedName>
</protein>
<feature type="compositionally biased region" description="Basic and acidic residues" evidence="12">
    <location>
        <begin position="295"/>
        <end position="309"/>
    </location>
</feature>
<evidence type="ECO:0000256" key="2">
    <source>
        <dbReference type="ARBA" id="ARBA00009418"/>
    </source>
</evidence>
<dbReference type="GO" id="GO:0005730">
    <property type="term" value="C:nucleolus"/>
    <property type="evidence" value="ECO:0007669"/>
    <property type="project" value="UniProtKB-SubCell"/>
</dbReference>
<evidence type="ECO:0000256" key="1">
    <source>
        <dbReference type="ARBA" id="ARBA00004604"/>
    </source>
</evidence>
<dbReference type="AlphaFoldDB" id="A0AAV9NQQ8"/>
<gene>
    <name evidence="13" type="ORF">LTR84_007998</name>
</gene>
<sequence>MAAPRSLDRPVQLHKDISDEEDEVDDLDESAPEDDTPEDEASGSEDSDSDGQSEGSSAADSVVNEEPSLNEISFGALVKAQESFHPNPRKRKLADTHQPESSGNHANQQDDFFDTRKRSKEAPVQATKRSSKHAPAVESARKPVSRKRAVFDASAALKFRDPRFDPTVMSANRDRNAVDRANKNYSFLSAYQASEILELKSQIKKSKDPEAVAKLKRQVMSMEANARNAEIRQKENEIRSKHKQQEKAALSAGQKSKPYYLKDAEVKKLINEERLQSMGKQAREKAEKRKIKREKGKDARDMPRARRDR</sequence>
<evidence type="ECO:0000313" key="14">
    <source>
        <dbReference type="Proteomes" id="UP001358417"/>
    </source>
</evidence>
<dbReference type="EMBL" id="JAVRRD010000003">
    <property type="protein sequence ID" value="KAK5061455.1"/>
    <property type="molecule type" value="Genomic_DNA"/>
</dbReference>
<evidence type="ECO:0000256" key="7">
    <source>
        <dbReference type="ARBA" id="ARBA00023054"/>
    </source>
</evidence>
<keyword evidence="9 11" id="KW-0687">Ribonucleoprotein</keyword>
<feature type="compositionally biased region" description="Polar residues" evidence="12">
    <location>
        <begin position="99"/>
        <end position="110"/>
    </location>
</feature>
<keyword evidence="6 11" id="KW-0698">rRNA processing</keyword>
<dbReference type="PANTHER" id="PTHR21738:SF0">
    <property type="entry name" value="RIBOSOMAL RNA PROCESSING PROTEIN 36 HOMOLOG"/>
    <property type="match status" value="1"/>
</dbReference>
<feature type="compositionally biased region" description="Basic and acidic residues" evidence="12">
    <location>
        <begin position="1"/>
        <end position="17"/>
    </location>
</feature>
<comment type="function">
    <text evidence="10 11">Component of the 90S pre-ribosome involved in the maturation of rRNAs. Required for early cleavages of the pre-RNAs in the 40S ribosomal subunit maturation pathway.</text>
</comment>
<keyword evidence="7" id="KW-0175">Coiled coil</keyword>
<comment type="caution">
    <text evidence="13">The sequence shown here is derived from an EMBL/GenBank/DDBJ whole genome shotgun (WGS) entry which is preliminary data.</text>
</comment>
<evidence type="ECO:0000256" key="12">
    <source>
        <dbReference type="SAM" id="MobiDB-lite"/>
    </source>
</evidence>
<reference evidence="13 14" key="1">
    <citation type="submission" date="2023-08" db="EMBL/GenBank/DDBJ databases">
        <title>Black Yeasts Isolated from many extreme environments.</title>
        <authorList>
            <person name="Coleine C."/>
            <person name="Stajich J.E."/>
            <person name="Selbmann L."/>
        </authorList>
    </citation>
    <scope>NUCLEOTIDE SEQUENCE [LARGE SCALE GENOMIC DNA]</scope>
    <source>
        <strain evidence="13 14">CCFEE 5792</strain>
    </source>
</reference>
<dbReference type="PANTHER" id="PTHR21738">
    <property type="entry name" value="RIBOSOMAL RNA PROCESSING PROTEIN 36 HOMOLOG"/>
    <property type="match status" value="1"/>
</dbReference>
<evidence type="ECO:0000256" key="8">
    <source>
        <dbReference type="ARBA" id="ARBA00023242"/>
    </source>
</evidence>
<comment type="subunit">
    <text evidence="3 11">Associates with 90S and pre-40S pre-ribosomal particles.</text>
</comment>
<dbReference type="GO" id="GO:0000462">
    <property type="term" value="P:maturation of SSU-rRNA from tricistronic rRNA transcript (SSU-rRNA, 5.8S rRNA, LSU-rRNA)"/>
    <property type="evidence" value="ECO:0007669"/>
    <property type="project" value="TreeGrafter"/>
</dbReference>
<evidence type="ECO:0000256" key="11">
    <source>
        <dbReference type="RuleBase" id="RU368027"/>
    </source>
</evidence>
<evidence type="ECO:0000256" key="4">
    <source>
        <dbReference type="ARBA" id="ARBA00016695"/>
    </source>
</evidence>
<dbReference type="Pfam" id="PF06102">
    <property type="entry name" value="RRP36"/>
    <property type="match status" value="1"/>
</dbReference>
<evidence type="ECO:0000256" key="10">
    <source>
        <dbReference type="ARBA" id="ARBA00025053"/>
    </source>
</evidence>
<evidence type="ECO:0000256" key="5">
    <source>
        <dbReference type="ARBA" id="ARBA00022517"/>
    </source>
</evidence>
<keyword evidence="14" id="KW-1185">Reference proteome</keyword>
<evidence type="ECO:0000256" key="9">
    <source>
        <dbReference type="ARBA" id="ARBA00023274"/>
    </source>
</evidence>
<comment type="subcellular location">
    <subcellularLocation>
        <location evidence="1 11">Nucleus</location>
        <location evidence="1 11">Nucleolus</location>
    </subcellularLocation>
</comment>
<feature type="compositionally biased region" description="Acidic residues" evidence="12">
    <location>
        <begin position="18"/>
        <end position="51"/>
    </location>
</feature>
<feature type="compositionally biased region" description="Basic and acidic residues" evidence="12">
    <location>
        <begin position="229"/>
        <end position="246"/>
    </location>
</feature>
<evidence type="ECO:0000256" key="3">
    <source>
        <dbReference type="ARBA" id="ARBA00011167"/>
    </source>
</evidence>